<name>A0A4C1UPN6_EUMVA</name>
<evidence type="ECO:0000313" key="3">
    <source>
        <dbReference type="Proteomes" id="UP000299102"/>
    </source>
</evidence>
<accession>A0A4C1UPN6</accession>
<reference evidence="2 3" key="1">
    <citation type="journal article" date="2019" name="Commun. Biol.">
        <title>The bagworm genome reveals a unique fibroin gene that provides high tensile strength.</title>
        <authorList>
            <person name="Kono N."/>
            <person name="Nakamura H."/>
            <person name="Ohtoshi R."/>
            <person name="Tomita M."/>
            <person name="Numata K."/>
            <person name="Arakawa K."/>
        </authorList>
    </citation>
    <scope>NUCLEOTIDE SEQUENCE [LARGE SCALE GENOMIC DNA]</scope>
</reference>
<keyword evidence="3" id="KW-1185">Reference proteome</keyword>
<gene>
    <name evidence="2" type="ORF">EVAR_103005_1</name>
</gene>
<dbReference type="STRING" id="151549.A0A4C1UPN6"/>
<feature type="compositionally biased region" description="Pro residues" evidence="1">
    <location>
        <begin position="42"/>
        <end position="63"/>
    </location>
</feature>
<evidence type="ECO:0000313" key="2">
    <source>
        <dbReference type="EMBL" id="GBP28431.1"/>
    </source>
</evidence>
<dbReference type="OrthoDB" id="26184at2759"/>
<dbReference type="AlphaFoldDB" id="A0A4C1UPN6"/>
<protein>
    <submittedName>
        <fullName evidence="2">Uncharacterized protein</fullName>
    </submittedName>
</protein>
<dbReference type="EMBL" id="BGZK01000206">
    <property type="protein sequence ID" value="GBP28431.1"/>
    <property type="molecule type" value="Genomic_DNA"/>
</dbReference>
<feature type="region of interest" description="Disordered" evidence="1">
    <location>
        <begin position="41"/>
        <end position="67"/>
    </location>
</feature>
<feature type="region of interest" description="Disordered" evidence="1">
    <location>
        <begin position="140"/>
        <end position="219"/>
    </location>
</feature>
<feature type="compositionally biased region" description="Polar residues" evidence="1">
    <location>
        <begin position="169"/>
        <end position="182"/>
    </location>
</feature>
<sequence>MTPFACCFYNMEDEGYAVVSEYFGRGLFNKLTLITDAEPAPAVHPAPPAPAHAPAPAPTPAPTYGPGAEAKLRLEEGQSKQLYVLNAPNQTAPKGTSVVPIPEGRIRLQEAHRYSNSLEANVKTPPPLFHERTETLVRSSPVITRKTSGLKKPDAGAPGGRDVSPKARNISSAISNTTNTNPFEDAYDESKNPFADEAGGPSNPFEEDEDYDKNLNPFT</sequence>
<organism evidence="2 3">
    <name type="scientific">Eumeta variegata</name>
    <name type="common">Bagworm moth</name>
    <name type="synonym">Eumeta japonica</name>
    <dbReference type="NCBI Taxonomy" id="151549"/>
    <lineage>
        <taxon>Eukaryota</taxon>
        <taxon>Metazoa</taxon>
        <taxon>Ecdysozoa</taxon>
        <taxon>Arthropoda</taxon>
        <taxon>Hexapoda</taxon>
        <taxon>Insecta</taxon>
        <taxon>Pterygota</taxon>
        <taxon>Neoptera</taxon>
        <taxon>Endopterygota</taxon>
        <taxon>Lepidoptera</taxon>
        <taxon>Glossata</taxon>
        <taxon>Ditrysia</taxon>
        <taxon>Tineoidea</taxon>
        <taxon>Psychidae</taxon>
        <taxon>Oiketicinae</taxon>
        <taxon>Eumeta</taxon>
    </lineage>
</organism>
<proteinExistence type="predicted"/>
<dbReference type="Proteomes" id="UP000299102">
    <property type="component" value="Unassembled WGS sequence"/>
</dbReference>
<evidence type="ECO:0000256" key="1">
    <source>
        <dbReference type="SAM" id="MobiDB-lite"/>
    </source>
</evidence>
<comment type="caution">
    <text evidence="2">The sequence shown here is derived from an EMBL/GenBank/DDBJ whole genome shotgun (WGS) entry which is preliminary data.</text>
</comment>